<dbReference type="OrthoDB" id="9866247at2"/>
<reference evidence="2 3" key="1">
    <citation type="submission" date="2015-01" db="EMBL/GenBank/DDBJ databases">
        <title>Genome sequence of Mycobacterium llatzerense and Mycobacterium immunogenum recovered from brain abscess.</title>
        <authorList>
            <person name="Greninger A.L."/>
            <person name="Langelier C."/>
            <person name="Cunningham G."/>
            <person name="Chiu C.Y."/>
            <person name="Miller S."/>
        </authorList>
    </citation>
    <scope>NUCLEOTIDE SEQUENCE [LARGE SCALE GENOMIC DNA]</scope>
    <source>
        <strain evidence="2 3">CLUC14</strain>
    </source>
</reference>
<name>A0A0D1LAP9_9MYCO</name>
<dbReference type="EMBL" id="JXST01000006">
    <property type="protein sequence ID" value="KIU17875.1"/>
    <property type="molecule type" value="Genomic_DNA"/>
</dbReference>
<dbReference type="AlphaFoldDB" id="A0A0D1LAP9"/>
<evidence type="ECO:0000256" key="1">
    <source>
        <dbReference type="SAM" id="SignalP"/>
    </source>
</evidence>
<dbReference type="Proteomes" id="UP000032221">
    <property type="component" value="Unassembled WGS sequence"/>
</dbReference>
<feature type="signal peptide" evidence="1">
    <location>
        <begin position="1"/>
        <end position="24"/>
    </location>
</feature>
<dbReference type="RefSeq" id="WP_043984938.1">
    <property type="nucleotide sequence ID" value="NZ_JXST01000006.1"/>
</dbReference>
<comment type="caution">
    <text evidence="2">The sequence shown here is derived from an EMBL/GenBank/DDBJ whole genome shotgun (WGS) entry which is preliminary data.</text>
</comment>
<keyword evidence="3" id="KW-1185">Reference proteome</keyword>
<accession>A0A0D1LAP9</accession>
<evidence type="ECO:0000313" key="2">
    <source>
        <dbReference type="EMBL" id="KIU17875.1"/>
    </source>
</evidence>
<keyword evidence="1" id="KW-0732">Signal</keyword>
<evidence type="ECO:0000313" key="3">
    <source>
        <dbReference type="Proteomes" id="UP000032221"/>
    </source>
</evidence>
<protein>
    <submittedName>
        <fullName evidence="2">Uncharacterized protein</fullName>
    </submittedName>
</protein>
<sequence length="68" mass="7108">MFRTLALATSAAAAAIAVSAPAHADNVDFGTNRSACQSAEQQLHASGNTSADCFETGPGHYSLYYSRR</sequence>
<proteinExistence type="predicted"/>
<dbReference type="PATRIC" id="fig|280871.6.peg.1303"/>
<gene>
    <name evidence="2" type="ORF">TL10_06340</name>
</gene>
<organism evidence="2 3">
    <name type="scientific">Mycolicibacterium llatzerense</name>
    <dbReference type="NCBI Taxonomy" id="280871"/>
    <lineage>
        <taxon>Bacteria</taxon>
        <taxon>Bacillati</taxon>
        <taxon>Actinomycetota</taxon>
        <taxon>Actinomycetes</taxon>
        <taxon>Mycobacteriales</taxon>
        <taxon>Mycobacteriaceae</taxon>
        <taxon>Mycolicibacterium</taxon>
    </lineage>
</organism>
<feature type="chain" id="PRO_5002242899" evidence="1">
    <location>
        <begin position="25"/>
        <end position="68"/>
    </location>
</feature>